<dbReference type="GO" id="GO:0032787">
    <property type="term" value="P:monocarboxylic acid metabolic process"/>
    <property type="evidence" value="ECO:0007669"/>
    <property type="project" value="UniProtKB-ARBA"/>
</dbReference>
<dbReference type="RefSeq" id="WP_110359612.1">
    <property type="nucleotide sequence ID" value="NZ_QFLI01000002.1"/>
</dbReference>
<dbReference type="InterPro" id="IPR020904">
    <property type="entry name" value="Sc_DH/Rdtase_CS"/>
</dbReference>
<dbReference type="PANTHER" id="PTHR42879">
    <property type="entry name" value="3-OXOACYL-(ACYL-CARRIER-PROTEIN) REDUCTASE"/>
    <property type="match status" value="1"/>
</dbReference>
<dbReference type="Gene3D" id="3.40.50.720">
    <property type="entry name" value="NAD(P)-binding Rossmann-like Domain"/>
    <property type="match status" value="1"/>
</dbReference>
<gene>
    <name evidence="2" type="ORF">DF185_04830</name>
</gene>
<dbReference type="InterPro" id="IPR036291">
    <property type="entry name" value="NAD(P)-bd_dom_sf"/>
</dbReference>
<organism evidence="2 3">
    <name type="scientific">Marinifilum breve</name>
    <dbReference type="NCBI Taxonomy" id="2184082"/>
    <lineage>
        <taxon>Bacteria</taxon>
        <taxon>Pseudomonadati</taxon>
        <taxon>Bacteroidota</taxon>
        <taxon>Bacteroidia</taxon>
        <taxon>Marinilabiliales</taxon>
        <taxon>Marinifilaceae</taxon>
    </lineage>
</organism>
<comment type="similarity">
    <text evidence="1">Belongs to the short-chain dehydrogenases/reductases (SDR) family.</text>
</comment>
<dbReference type="CDD" id="cd05233">
    <property type="entry name" value="SDR_c"/>
    <property type="match status" value="1"/>
</dbReference>
<dbReference type="InterPro" id="IPR002347">
    <property type="entry name" value="SDR_fam"/>
</dbReference>
<name>A0A2V3ZZY1_9BACT</name>
<dbReference type="Proteomes" id="UP000248079">
    <property type="component" value="Unassembled WGS sequence"/>
</dbReference>
<dbReference type="Pfam" id="PF13561">
    <property type="entry name" value="adh_short_C2"/>
    <property type="match status" value="1"/>
</dbReference>
<dbReference type="PANTHER" id="PTHR42879:SF2">
    <property type="entry name" value="3-OXOACYL-[ACYL-CARRIER-PROTEIN] REDUCTASE FABG"/>
    <property type="match status" value="1"/>
</dbReference>
<dbReference type="SUPFAM" id="SSF51735">
    <property type="entry name" value="NAD(P)-binding Rossmann-fold domains"/>
    <property type="match status" value="1"/>
</dbReference>
<protein>
    <submittedName>
        <fullName evidence="2">Oxidoreductase</fullName>
    </submittedName>
</protein>
<evidence type="ECO:0000313" key="2">
    <source>
        <dbReference type="EMBL" id="PXY01978.1"/>
    </source>
</evidence>
<evidence type="ECO:0000313" key="3">
    <source>
        <dbReference type="Proteomes" id="UP000248079"/>
    </source>
</evidence>
<evidence type="ECO:0000256" key="1">
    <source>
        <dbReference type="ARBA" id="ARBA00006484"/>
    </source>
</evidence>
<sequence>MKRNILITGGSAGMGLSTAIKFSENGDQVIITGRNREKLEEVKQKYPNIYTIASDVSISEERKALMSEIQKKFGHIDILFSNVGVGIFKPLTEISEDEFDQLVNINYKGTFFLIQEALKIMPDNSRIIVNASWTHHRGLYSSALYGSTKAAISHLVKSLSIELADRGININAISPGYINTEQFNEEMLGEQVAQARKKEVPLQRFGKPEEISGIVYFLSSPEASYINGQDILIDGGLTAVHNY</sequence>
<dbReference type="FunFam" id="3.40.50.720:FF:000084">
    <property type="entry name" value="Short-chain dehydrogenase reductase"/>
    <property type="match status" value="1"/>
</dbReference>
<comment type="caution">
    <text evidence="2">The sequence shown here is derived from an EMBL/GenBank/DDBJ whole genome shotgun (WGS) entry which is preliminary data.</text>
</comment>
<keyword evidence="3" id="KW-1185">Reference proteome</keyword>
<dbReference type="PROSITE" id="PS00061">
    <property type="entry name" value="ADH_SHORT"/>
    <property type="match status" value="1"/>
</dbReference>
<dbReference type="OrthoDB" id="9804104at2"/>
<dbReference type="InterPro" id="IPR050259">
    <property type="entry name" value="SDR"/>
</dbReference>
<accession>A0A2V3ZZY1</accession>
<proteinExistence type="inferred from homology"/>
<dbReference type="EMBL" id="QFLI01000002">
    <property type="protein sequence ID" value="PXY01978.1"/>
    <property type="molecule type" value="Genomic_DNA"/>
</dbReference>
<dbReference type="PRINTS" id="PR00081">
    <property type="entry name" value="GDHRDH"/>
</dbReference>
<reference evidence="2 3" key="1">
    <citation type="submission" date="2018-05" db="EMBL/GenBank/DDBJ databases">
        <title>Marinifilum breve JC075T sp. nov., a marine bacterium isolated from Yongle Blue Hole in the South China Sea.</title>
        <authorList>
            <person name="Fu T."/>
        </authorList>
    </citation>
    <scope>NUCLEOTIDE SEQUENCE [LARGE SCALE GENOMIC DNA]</scope>
    <source>
        <strain evidence="2 3">JC075</strain>
    </source>
</reference>
<dbReference type="AlphaFoldDB" id="A0A2V3ZZY1"/>